<comment type="caution">
    <text evidence="1">The sequence shown here is derived from an EMBL/GenBank/DDBJ whole genome shotgun (WGS) entry which is preliminary data.</text>
</comment>
<sequence length="312" mass="34618">MTDSIQLYDVKVVVRSALKLLQEIKRLLSSNPNYLNLFRRTVFGPWLDLPSHYNDNHLMHYVLQHQDSIPIVNLDPTPAEKIQAWFDLSIPYFNGIVDEDGKGCGDDCVLVSKDNFVDEDCNVCEDTSAGLSKDEIVNDKLVDGDCNVWDDAFAGLSKDNVVNEKSVGNNDQLLLEDGDGLFDSEAGCRNSEEDNENQPTNVSICDLYAVIKVHEERIANLEKLLKEKPPNDYAAENIKPNMIPSHFDDIPSCSIPNLNSNQTGVDQELGGAANDLMICMMAKSVVMQDVCVTSSTLKDKLEKGGDVLFLEA</sequence>
<gene>
    <name evidence="1" type="ORF">Tci_019598</name>
</gene>
<proteinExistence type="predicted"/>
<accession>A0A6L2KFT5</accession>
<name>A0A6L2KFT5_TANCI</name>
<dbReference type="AlphaFoldDB" id="A0A6L2KFT5"/>
<protein>
    <submittedName>
        <fullName evidence="1">Phospholipase-like protein</fullName>
    </submittedName>
</protein>
<reference evidence="1" key="1">
    <citation type="journal article" date="2019" name="Sci. Rep.">
        <title>Draft genome of Tanacetum cinerariifolium, the natural source of mosquito coil.</title>
        <authorList>
            <person name="Yamashiro T."/>
            <person name="Shiraishi A."/>
            <person name="Satake H."/>
            <person name="Nakayama K."/>
        </authorList>
    </citation>
    <scope>NUCLEOTIDE SEQUENCE</scope>
</reference>
<dbReference type="EMBL" id="BKCJ010002298">
    <property type="protein sequence ID" value="GEU47620.1"/>
    <property type="molecule type" value="Genomic_DNA"/>
</dbReference>
<organism evidence="1">
    <name type="scientific">Tanacetum cinerariifolium</name>
    <name type="common">Dalmatian daisy</name>
    <name type="synonym">Chrysanthemum cinerariifolium</name>
    <dbReference type="NCBI Taxonomy" id="118510"/>
    <lineage>
        <taxon>Eukaryota</taxon>
        <taxon>Viridiplantae</taxon>
        <taxon>Streptophyta</taxon>
        <taxon>Embryophyta</taxon>
        <taxon>Tracheophyta</taxon>
        <taxon>Spermatophyta</taxon>
        <taxon>Magnoliopsida</taxon>
        <taxon>eudicotyledons</taxon>
        <taxon>Gunneridae</taxon>
        <taxon>Pentapetalae</taxon>
        <taxon>asterids</taxon>
        <taxon>campanulids</taxon>
        <taxon>Asterales</taxon>
        <taxon>Asteraceae</taxon>
        <taxon>Asteroideae</taxon>
        <taxon>Anthemideae</taxon>
        <taxon>Anthemidinae</taxon>
        <taxon>Tanacetum</taxon>
    </lineage>
</organism>
<evidence type="ECO:0000313" key="1">
    <source>
        <dbReference type="EMBL" id="GEU47620.1"/>
    </source>
</evidence>